<feature type="region of interest" description="Disordered" evidence="1">
    <location>
        <begin position="22"/>
        <end position="58"/>
    </location>
</feature>
<feature type="compositionally biased region" description="Basic and acidic residues" evidence="1">
    <location>
        <begin position="22"/>
        <end position="47"/>
    </location>
</feature>
<gene>
    <name evidence="2" type="ORF">AMORRO_LOCUS10627</name>
</gene>
<dbReference type="Proteomes" id="UP000789342">
    <property type="component" value="Unassembled WGS sequence"/>
</dbReference>
<name>A0A9N9EAE4_9GLOM</name>
<evidence type="ECO:0000313" key="3">
    <source>
        <dbReference type="Proteomes" id="UP000789342"/>
    </source>
</evidence>
<comment type="caution">
    <text evidence="2">The sequence shown here is derived from an EMBL/GenBank/DDBJ whole genome shotgun (WGS) entry which is preliminary data.</text>
</comment>
<sequence length="318" mass="37283">SSHDLIENDPRLSKELAVKEFETLPSAEDHKKSKPIEKPQEITKDDEDHSEDDSVAFDRKMKDNVRKLQESAYKGNNQEEKLSKTDIIRKEIEQVKQDIKKLDRSKNSDDEGEPVKKKIKVSYVEVQRKKYLSSGKALTARRKKGNEAETLEKLKSFQSKLMVAEPTEDTPISIDEDAELCMLHSVPNCLSCRDTFGQPGKEDTDEGWLSHRLIFEKDYKGKDLMQRRDDPNDYVVIDPLERKKQAIEQEKEKRAQKGKISEVFLKDTKRDRDIRTEKHNDSRDSHNSDVGRDSHKYSKYESDKHKDRFKEVRMYKYF</sequence>
<accession>A0A9N9EAE4</accession>
<reference evidence="2" key="1">
    <citation type="submission" date="2021-06" db="EMBL/GenBank/DDBJ databases">
        <authorList>
            <person name="Kallberg Y."/>
            <person name="Tangrot J."/>
            <person name="Rosling A."/>
        </authorList>
    </citation>
    <scope>NUCLEOTIDE SEQUENCE</scope>
    <source>
        <strain evidence="2">CL551</strain>
    </source>
</reference>
<keyword evidence="3" id="KW-1185">Reference proteome</keyword>
<proteinExistence type="predicted"/>
<dbReference type="AlphaFoldDB" id="A0A9N9EAE4"/>
<feature type="region of interest" description="Disordered" evidence="1">
    <location>
        <begin position="247"/>
        <end position="266"/>
    </location>
</feature>
<dbReference type="OrthoDB" id="442970at2759"/>
<feature type="region of interest" description="Disordered" evidence="1">
    <location>
        <begin position="271"/>
        <end position="303"/>
    </location>
</feature>
<feature type="non-terminal residue" evidence="2">
    <location>
        <position position="1"/>
    </location>
</feature>
<evidence type="ECO:0000256" key="1">
    <source>
        <dbReference type="SAM" id="MobiDB-lite"/>
    </source>
</evidence>
<dbReference type="EMBL" id="CAJVPV010011971">
    <property type="protein sequence ID" value="CAG8666255.1"/>
    <property type="molecule type" value="Genomic_DNA"/>
</dbReference>
<evidence type="ECO:0000313" key="2">
    <source>
        <dbReference type="EMBL" id="CAG8666255.1"/>
    </source>
</evidence>
<organism evidence="2 3">
    <name type="scientific">Acaulospora morrowiae</name>
    <dbReference type="NCBI Taxonomy" id="94023"/>
    <lineage>
        <taxon>Eukaryota</taxon>
        <taxon>Fungi</taxon>
        <taxon>Fungi incertae sedis</taxon>
        <taxon>Mucoromycota</taxon>
        <taxon>Glomeromycotina</taxon>
        <taxon>Glomeromycetes</taxon>
        <taxon>Diversisporales</taxon>
        <taxon>Acaulosporaceae</taxon>
        <taxon>Acaulospora</taxon>
    </lineage>
</organism>
<protein>
    <submittedName>
        <fullName evidence="2">15867_t:CDS:1</fullName>
    </submittedName>
</protein>